<proteinExistence type="inferred from homology"/>
<dbReference type="Gene3D" id="1.10.10.10">
    <property type="entry name" value="Winged helix-like DNA-binding domain superfamily/Winged helix DNA-binding domain"/>
    <property type="match status" value="1"/>
</dbReference>
<evidence type="ECO:0000256" key="4">
    <source>
        <dbReference type="ARBA" id="ARBA00023125"/>
    </source>
</evidence>
<dbReference type="GO" id="GO:0008483">
    <property type="term" value="F:transaminase activity"/>
    <property type="evidence" value="ECO:0007669"/>
    <property type="project" value="UniProtKB-KW"/>
</dbReference>
<dbReference type="OrthoDB" id="5415143at2"/>
<dbReference type="InterPro" id="IPR004839">
    <property type="entry name" value="Aminotransferase_I/II_large"/>
</dbReference>
<evidence type="ECO:0000313" key="8">
    <source>
        <dbReference type="EMBL" id="RFU40777.1"/>
    </source>
</evidence>
<dbReference type="InterPro" id="IPR015421">
    <property type="entry name" value="PyrdxlP-dep_Trfase_major"/>
</dbReference>
<dbReference type="EMBL" id="QURH01000259">
    <property type="protein sequence ID" value="RFU40777.1"/>
    <property type="molecule type" value="Genomic_DNA"/>
</dbReference>
<keyword evidence="5" id="KW-0804">Transcription</keyword>
<evidence type="ECO:0000313" key="9">
    <source>
        <dbReference type="Proteomes" id="UP000261811"/>
    </source>
</evidence>
<feature type="domain" description="HTH gntR-type" evidence="7">
    <location>
        <begin position="1"/>
        <end position="62"/>
    </location>
</feature>
<comment type="caution">
    <text evidence="8">The sequence shown here is derived from an EMBL/GenBank/DDBJ whole genome shotgun (WGS) entry which is preliminary data.</text>
</comment>
<keyword evidence="8" id="KW-0032">Aminotransferase</keyword>
<gene>
    <name evidence="8" type="ORF">DZF91_15385</name>
</gene>
<keyword evidence="3" id="KW-0805">Transcription regulation</keyword>
<keyword evidence="4" id="KW-0238">DNA-binding</keyword>
<dbReference type="InterPro" id="IPR051446">
    <property type="entry name" value="HTH_trans_reg/aminotransferase"/>
</dbReference>
<dbReference type="InterPro" id="IPR036388">
    <property type="entry name" value="WH-like_DNA-bd_sf"/>
</dbReference>
<dbReference type="PROSITE" id="PS50949">
    <property type="entry name" value="HTH_GNTR"/>
    <property type="match status" value="1"/>
</dbReference>
<evidence type="ECO:0000259" key="7">
    <source>
        <dbReference type="PROSITE" id="PS50949"/>
    </source>
</evidence>
<name>A0A372JL79_9ACTN</name>
<comment type="similarity">
    <text evidence="1">In the C-terminal section; belongs to the class-I pyridoxal-phosphate-dependent aminotransferase family.</text>
</comment>
<dbReference type="AlphaFoldDB" id="A0A372JL79"/>
<dbReference type="InterPro" id="IPR015424">
    <property type="entry name" value="PyrdxlP-dep_Trfase"/>
</dbReference>
<reference evidence="8 9" key="1">
    <citation type="submission" date="2018-08" db="EMBL/GenBank/DDBJ databases">
        <title>Actinomadura jelena sp. nov., a novel Actinomycete isolated from soil in Chad.</title>
        <authorList>
            <person name="Shi L."/>
        </authorList>
    </citation>
    <scope>NUCLEOTIDE SEQUENCE [LARGE SCALE GENOMIC DNA]</scope>
    <source>
        <strain evidence="8 9">NEAU-G17</strain>
    </source>
</reference>
<dbReference type="GO" id="GO:0003677">
    <property type="term" value="F:DNA binding"/>
    <property type="evidence" value="ECO:0007669"/>
    <property type="project" value="UniProtKB-KW"/>
</dbReference>
<evidence type="ECO:0000256" key="1">
    <source>
        <dbReference type="ARBA" id="ARBA00005384"/>
    </source>
</evidence>
<dbReference type="PRINTS" id="PR00035">
    <property type="entry name" value="HTHGNTR"/>
</dbReference>
<dbReference type="Proteomes" id="UP000261811">
    <property type="component" value="Unassembled WGS sequence"/>
</dbReference>
<dbReference type="Gene3D" id="3.40.640.10">
    <property type="entry name" value="Type I PLP-dependent aspartate aminotransferase-like (Major domain)"/>
    <property type="match status" value="1"/>
</dbReference>
<dbReference type="Pfam" id="PF00155">
    <property type="entry name" value="Aminotran_1_2"/>
    <property type="match status" value="1"/>
</dbReference>
<dbReference type="InterPro" id="IPR000524">
    <property type="entry name" value="Tscrpt_reg_HTH_GntR"/>
</dbReference>
<dbReference type="Pfam" id="PF00392">
    <property type="entry name" value="GntR"/>
    <property type="match status" value="1"/>
</dbReference>
<dbReference type="InterPro" id="IPR036390">
    <property type="entry name" value="WH_DNA-bd_sf"/>
</dbReference>
<accession>A0A372JL79</accession>
<organism evidence="8 9">
    <name type="scientific">Actinomadura logoneensis</name>
    <dbReference type="NCBI Taxonomy" id="2293572"/>
    <lineage>
        <taxon>Bacteria</taxon>
        <taxon>Bacillati</taxon>
        <taxon>Actinomycetota</taxon>
        <taxon>Actinomycetes</taxon>
        <taxon>Streptosporangiales</taxon>
        <taxon>Thermomonosporaceae</taxon>
        <taxon>Actinomadura</taxon>
    </lineage>
</organism>
<dbReference type="PANTHER" id="PTHR46577:SF1">
    <property type="entry name" value="HTH-TYPE TRANSCRIPTIONAL REGULATORY PROTEIN GABR"/>
    <property type="match status" value="1"/>
</dbReference>
<dbReference type="GO" id="GO:0003700">
    <property type="term" value="F:DNA-binding transcription factor activity"/>
    <property type="evidence" value="ECO:0007669"/>
    <property type="project" value="InterPro"/>
</dbReference>
<dbReference type="CDD" id="cd07377">
    <property type="entry name" value="WHTH_GntR"/>
    <property type="match status" value="1"/>
</dbReference>
<dbReference type="SUPFAM" id="SSF53383">
    <property type="entry name" value="PLP-dependent transferases"/>
    <property type="match status" value="1"/>
</dbReference>
<feature type="region of interest" description="Disordered" evidence="6">
    <location>
        <begin position="54"/>
        <end position="78"/>
    </location>
</feature>
<protein>
    <submittedName>
        <fullName evidence="8">PLP-dependent aminotransferase family protein</fullName>
    </submittedName>
</protein>
<sequence>MEALREAIRSGRLAPGSRLPPYRTLAVDLGVSRNTVAEAYAELVEEGWLTARQGSGTRVARRAQPLPQTRPPAPKGRLRTVHDLQPSSPDAAAFPRADWTASVRRALAAAPNEAFGVGDPRGRRELREALVEYLARARGVRTRADRIVICSGFAHGLELLSAILDGPVAVEAYGLSFHRSIIEHAGHGTIPLEVDAGGARVQDLPATGAEAVLLTPAHQYPTGGPLRPERRAAVVDWARATGGLVIEDDYDGVFRYDREPVGAVQGLDPDHVVYMGSTSKSLSPALRVGWMVLPGRLAGRVAEAKGGRELVTGVVDQLAFADLVASGAYDRHVRRMRGIYRRRRDRLIAVLAQRAPHVQVSGIAAGLHAVLDLPPGTEAAALRGARRQGLALDGLGAYRHPASTAPPRDGLVIGYGTPSEHAYAAALDALCLALPGPSGAAEAPPARGR</sequence>
<evidence type="ECO:0000256" key="5">
    <source>
        <dbReference type="ARBA" id="ARBA00023163"/>
    </source>
</evidence>
<dbReference type="SMART" id="SM00345">
    <property type="entry name" value="HTH_GNTR"/>
    <property type="match status" value="1"/>
</dbReference>
<dbReference type="SUPFAM" id="SSF46785">
    <property type="entry name" value="Winged helix' DNA-binding domain"/>
    <property type="match status" value="1"/>
</dbReference>
<keyword evidence="8" id="KW-0808">Transferase</keyword>
<evidence type="ECO:0000256" key="2">
    <source>
        <dbReference type="ARBA" id="ARBA00022898"/>
    </source>
</evidence>
<keyword evidence="9" id="KW-1185">Reference proteome</keyword>
<dbReference type="CDD" id="cd00609">
    <property type="entry name" value="AAT_like"/>
    <property type="match status" value="1"/>
</dbReference>
<dbReference type="GO" id="GO:0030170">
    <property type="term" value="F:pyridoxal phosphate binding"/>
    <property type="evidence" value="ECO:0007669"/>
    <property type="project" value="InterPro"/>
</dbReference>
<evidence type="ECO:0000256" key="3">
    <source>
        <dbReference type="ARBA" id="ARBA00023015"/>
    </source>
</evidence>
<dbReference type="PANTHER" id="PTHR46577">
    <property type="entry name" value="HTH-TYPE TRANSCRIPTIONAL REGULATORY PROTEIN GABR"/>
    <property type="match status" value="1"/>
</dbReference>
<keyword evidence="2" id="KW-0663">Pyridoxal phosphate</keyword>
<evidence type="ECO:0000256" key="6">
    <source>
        <dbReference type="SAM" id="MobiDB-lite"/>
    </source>
</evidence>